<evidence type="ECO:0000313" key="2">
    <source>
        <dbReference type="Proteomes" id="UP000641646"/>
    </source>
</evidence>
<sequence>MSWQEIHREADKLSVLERLELIEAIVQSITDEIRKNPPPPKQQTPELRELLDKKGILYREVNEIAILTPRQLLDTLDEDCETSG</sequence>
<dbReference type="EMBL" id="JACJPW010000011">
    <property type="protein sequence ID" value="MBD2180704.1"/>
    <property type="molecule type" value="Genomic_DNA"/>
</dbReference>
<gene>
    <name evidence="1" type="ORF">H6G03_06245</name>
</gene>
<reference evidence="1" key="1">
    <citation type="journal article" date="2015" name="ISME J.">
        <title>Draft Genome Sequence of Streptomyces incarnatus NRRL8089, which Produces the Nucleoside Antibiotic Sinefungin.</title>
        <authorList>
            <person name="Oshima K."/>
            <person name="Hattori M."/>
            <person name="Shimizu H."/>
            <person name="Fukuda K."/>
            <person name="Nemoto M."/>
            <person name="Inagaki K."/>
            <person name="Tamura T."/>
        </authorList>
    </citation>
    <scope>NUCLEOTIDE SEQUENCE</scope>
    <source>
        <strain evidence="1">FACHB-1375</strain>
    </source>
</reference>
<comment type="caution">
    <text evidence="1">The sequence shown here is derived from an EMBL/GenBank/DDBJ whole genome shotgun (WGS) entry which is preliminary data.</text>
</comment>
<proteinExistence type="predicted"/>
<organism evidence="1 2">
    <name type="scientific">Aerosakkonema funiforme FACHB-1375</name>
    <dbReference type="NCBI Taxonomy" id="2949571"/>
    <lineage>
        <taxon>Bacteria</taxon>
        <taxon>Bacillati</taxon>
        <taxon>Cyanobacteriota</taxon>
        <taxon>Cyanophyceae</taxon>
        <taxon>Oscillatoriophycideae</taxon>
        <taxon>Aerosakkonematales</taxon>
        <taxon>Aerosakkonemataceae</taxon>
        <taxon>Aerosakkonema</taxon>
    </lineage>
</organism>
<dbReference type="Proteomes" id="UP000641646">
    <property type="component" value="Unassembled WGS sequence"/>
</dbReference>
<accession>A0A926VDS9</accession>
<evidence type="ECO:0000313" key="1">
    <source>
        <dbReference type="EMBL" id="MBD2180704.1"/>
    </source>
</evidence>
<protein>
    <submittedName>
        <fullName evidence="1">Uncharacterized protein</fullName>
    </submittedName>
</protein>
<name>A0A926VDS9_9CYAN</name>
<reference evidence="1" key="2">
    <citation type="submission" date="2020-08" db="EMBL/GenBank/DDBJ databases">
        <authorList>
            <person name="Chen M."/>
            <person name="Teng W."/>
            <person name="Zhao L."/>
            <person name="Hu C."/>
            <person name="Zhou Y."/>
            <person name="Han B."/>
            <person name="Song L."/>
            <person name="Shu W."/>
        </authorList>
    </citation>
    <scope>NUCLEOTIDE SEQUENCE</scope>
    <source>
        <strain evidence="1">FACHB-1375</strain>
    </source>
</reference>
<dbReference type="AlphaFoldDB" id="A0A926VDS9"/>
<keyword evidence="2" id="KW-1185">Reference proteome</keyword>